<name>A0A6N8NIG5_ECOLX</name>
<keyword evidence="1" id="KW-0812">Transmembrane</keyword>
<keyword evidence="1" id="KW-0472">Membrane</keyword>
<comment type="caution">
    <text evidence="2">The sequence shown here is derived from an EMBL/GenBank/DDBJ whole genome shotgun (WGS) entry which is preliminary data.</text>
</comment>
<protein>
    <submittedName>
        <fullName evidence="2">Uncharacterized protein</fullName>
    </submittedName>
</protein>
<sequence>LFAVGNGFWSVIMLMVAGVCQLLASTAAIGWAVLGSGTLKAKYLPYKLVNNYTVPVVIIVLAFVASSARSSSDGARAQKLGFKDSKEFSIARENHITNTDDYAKFVEEQRVKAAEKKVQDALVAAEKANQDIVKKYISIFDEDKREQAKKTISRDLEENSVLTESILTEIKSYPNNSVDRTVGQRTYLDIGVSMKEYMSAIEQSNCRQRLNNSLFPLNEWNKSQFNLLNEKFNAMRNGVDMDRIQLGKELQYERDKITMQYFYERNKYQKSFNECVFSLLSSIPNRLSRPDARPAPVTDYIPEGIKCMRKPEGNIKSCY</sequence>
<gene>
    <name evidence="2" type="ORF">GP979_15200</name>
</gene>
<evidence type="ECO:0000313" key="3">
    <source>
        <dbReference type="Proteomes" id="UP000436482"/>
    </source>
</evidence>
<keyword evidence="1" id="KW-1133">Transmembrane helix</keyword>
<feature type="transmembrane region" description="Helical" evidence="1">
    <location>
        <begin position="48"/>
        <end position="68"/>
    </location>
</feature>
<evidence type="ECO:0000256" key="1">
    <source>
        <dbReference type="SAM" id="Phobius"/>
    </source>
</evidence>
<proteinExistence type="predicted"/>
<dbReference type="AlphaFoldDB" id="A0A6N8NIG5"/>
<dbReference type="Proteomes" id="UP000436482">
    <property type="component" value="Unassembled WGS sequence"/>
</dbReference>
<dbReference type="EMBL" id="WTQQ01000221">
    <property type="protein sequence ID" value="MWR89628.1"/>
    <property type="molecule type" value="Genomic_DNA"/>
</dbReference>
<feature type="non-terminal residue" evidence="2">
    <location>
        <position position="1"/>
    </location>
</feature>
<accession>A0A6N8NIG5</accession>
<organism evidence="2 3">
    <name type="scientific">Escherichia coli</name>
    <dbReference type="NCBI Taxonomy" id="562"/>
    <lineage>
        <taxon>Bacteria</taxon>
        <taxon>Pseudomonadati</taxon>
        <taxon>Pseudomonadota</taxon>
        <taxon>Gammaproteobacteria</taxon>
        <taxon>Enterobacterales</taxon>
        <taxon>Enterobacteriaceae</taxon>
        <taxon>Escherichia</taxon>
    </lineage>
</organism>
<feature type="transmembrane region" description="Helical" evidence="1">
    <location>
        <begin position="12"/>
        <end position="36"/>
    </location>
</feature>
<evidence type="ECO:0000313" key="2">
    <source>
        <dbReference type="EMBL" id="MWR89628.1"/>
    </source>
</evidence>
<reference evidence="2 3" key="1">
    <citation type="submission" date="2019-12" db="EMBL/GenBank/DDBJ databases">
        <title>Enteriobacteria Tanzani isolates_8377-8380.</title>
        <authorList>
            <person name="Subbiah M."/>
            <person name="Call D."/>
        </authorList>
    </citation>
    <scope>NUCLEOTIDE SEQUENCE [LARGE SCALE GENOMIC DNA]</scope>
    <source>
        <strain evidence="2 3">8379wE6</strain>
    </source>
</reference>